<dbReference type="PANTHER" id="PTHR43649:SF12">
    <property type="entry name" value="DIACETYLCHITOBIOSE BINDING PROTEIN DASA"/>
    <property type="match status" value="1"/>
</dbReference>
<name>A0A5C4T1D0_9BACL</name>
<accession>A0A5C4T1D0</accession>
<keyword evidence="6" id="KW-1185">Reference proteome</keyword>
<feature type="region of interest" description="Disordered" evidence="4">
    <location>
        <begin position="57"/>
        <end position="77"/>
    </location>
</feature>
<protein>
    <submittedName>
        <fullName evidence="5">Extracellular solute-binding protein</fullName>
    </submittedName>
</protein>
<dbReference type="InterPro" id="IPR006061">
    <property type="entry name" value="SBP_1_CS"/>
</dbReference>
<evidence type="ECO:0000256" key="1">
    <source>
        <dbReference type="ARBA" id="ARBA00008520"/>
    </source>
</evidence>
<proteinExistence type="inferred from homology"/>
<dbReference type="Pfam" id="PF01547">
    <property type="entry name" value="SBP_bac_1"/>
    <property type="match status" value="1"/>
</dbReference>
<reference evidence="5 6" key="1">
    <citation type="submission" date="2019-05" db="EMBL/GenBank/DDBJ databases">
        <title>We sequenced the genome of Paenibacillus hemerocallicola KCTC 33185 for further insight into its adaptation and study the phylogeny of Paenibacillus.</title>
        <authorList>
            <person name="Narsing Rao M.P."/>
        </authorList>
    </citation>
    <scope>NUCLEOTIDE SEQUENCE [LARGE SCALE GENOMIC DNA]</scope>
    <source>
        <strain evidence="5 6">KCTC 33185</strain>
    </source>
</reference>
<gene>
    <name evidence="5" type="ORF">FE784_28820</name>
</gene>
<evidence type="ECO:0000313" key="5">
    <source>
        <dbReference type="EMBL" id="TNJ62783.1"/>
    </source>
</evidence>
<organism evidence="5 6">
    <name type="scientific">Paenibacillus hemerocallicola</name>
    <dbReference type="NCBI Taxonomy" id="1172614"/>
    <lineage>
        <taxon>Bacteria</taxon>
        <taxon>Bacillati</taxon>
        <taxon>Bacillota</taxon>
        <taxon>Bacilli</taxon>
        <taxon>Bacillales</taxon>
        <taxon>Paenibacillaceae</taxon>
        <taxon>Paenibacillus</taxon>
    </lineage>
</organism>
<comment type="similarity">
    <text evidence="1">Belongs to the bacterial solute-binding protein 1 family.</text>
</comment>
<evidence type="ECO:0000256" key="2">
    <source>
        <dbReference type="ARBA" id="ARBA00022448"/>
    </source>
</evidence>
<sequence>MLHPKTRTYGGFPAPAMLMTNHHISVSRGGSKMKKRWVALMLGTAIAVTAGCGGAATGTKEEAGSANGDKKGTAEPAAGLDKIDKPVTLVVFDTTGNWTKDNFAEAFSGSNIMQKFPNVTLKFMPFHKTRGGLTTDEMIAAGEQIDLIVGSPGTVGAGMYNQKLEADIAPLVKTLGFDLSRLNPGAVSIVKEVGNGTLHGIPFAMSHTAMMYNKDIFDKFGVAYPKDGMTWDDTYELAKKLTRTDGGKAYYGMFVSFYHAALRNQSSLNLFDPNSGKSAFDSAAWKSFYGNFSRFYDLYDLNATQVVAAQQKKMWDEEQVVAMYMPGSGDPAVKGLKNYDYVQSPVFKEKPGVGPQAYPFTMYISQTSKHKEEALKVINYLVSDEYQKAKAEEGTFIPALKDNKYLDVFGKSNPSYQGKNVKALLPAVHADSSKWNAFTGTYAKEALNAFIDIAIKTKDANTALREGVERADKAVQTSTFK</sequence>
<dbReference type="PANTHER" id="PTHR43649">
    <property type="entry name" value="ARABINOSE-BINDING PROTEIN-RELATED"/>
    <property type="match status" value="1"/>
</dbReference>
<dbReference type="SUPFAM" id="SSF53850">
    <property type="entry name" value="Periplasmic binding protein-like II"/>
    <property type="match status" value="1"/>
</dbReference>
<dbReference type="InterPro" id="IPR050490">
    <property type="entry name" value="Bact_solute-bd_prot1"/>
</dbReference>
<dbReference type="AlphaFoldDB" id="A0A5C4T1D0"/>
<dbReference type="PROSITE" id="PS01037">
    <property type="entry name" value="SBP_BACTERIAL_1"/>
    <property type="match status" value="1"/>
</dbReference>
<dbReference type="OrthoDB" id="2675752at2"/>
<dbReference type="EMBL" id="VDCQ01000053">
    <property type="protein sequence ID" value="TNJ62783.1"/>
    <property type="molecule type" value="Genomic_DNA"/>
</dbReference>
<keyword evidence="2" id="KW-0813">Transport</keyword>
<dbReference type="InterPro" id="IPR006059">
    <property type="entry name" value="SBP"/>
</dbReference>
<evidence type="ECO:0000256" key="4">
    <source>
        <dbReference type="SAM" id="MobiDB-lite"/>
    </source>
</evidence>
<dbReference type="GO" id="GO:0055085">
    <property type="term" value="P:transmembrane transport"/>
    <property type="evidence" value="ECO:0007669"/>
    <property type="project" value="InterPro"/>
</dbReference>
<dbReference type="Proteomes" id="UP000307943">
    <property type="component" value="Unassembled WGS sequence"/>
</dbReference>
<comment type="caution">
    <text evidence="5">The sequence shown here is derived from an EMBL/GenBank/DDBJ whole genome shotgun (WGS) entry which is preliminary data.</text>
</comment>
<keyword evidence="3" id="KW-0732">Signal</keyword>
<evidence type="ECO:0000256" key="3">
    <source>
        <dbReference type="ARBA" id="ARBA00022729"/>
    </source>
</evidence>
<dbReference type="Gene3D" id="3.40.190.10">
    <property type="entry name" value="Periplasmic binding protein-like II"/>
    <property type="match status" value="1"/>
</dbReference>
<evidence type="ECO:0000313" key="6">
    <source>
        <dbReference type="Proteomes" id="UP000307943"/>
    </source>
</evidence>
<feature type="compositionally biased region" description="Basic and acidic residues" evidence="4">
    <location>
        <begin position="59"/>
        <end position="73"/>
    </location>
</feature>